<name>A0A0C1MEX0_9GAMM</name>
<keyword evidence="1" id="KW-1133">Transmembrane helix</keyword>
<dbReference type="EMBL" id="JWIC01000009">
    <property type="protein sequence ID" value="KID55334.1"/>
    <property type="molecule type" value="Genomic_DNA"/>
</dbReference>
<accession>A0A0C1MEX0</accession>
<proteinExistence type="predicted"/>
<organism evidence="3 4">
    <name type="scientific">Pseudoalteromonas luteoviolacea</name>
    <dbReference type="NCBI Taxonomy" id="43657"/>
    <lineage>
        <taxon>Bacteria</taxon>
        <taxon>Pseudomonadati</taxon>
        <taxon>Pseudomonadota</taxon>
        <taxon>Gammaproteobacteria</taxon>
        <taxon>Alteromonadales</taxon>
        <taxon>Pseudoalteromonadaceae</taxon>
        <taxon>Pseudoalteromonas</taxon>
    </lineage>
</organism>
<feature type="transmembrane region" description="Helical" evidence="1">
    <location>
        <begin position="387"/>
        <end position="406"/>
    </location>
</feature>
<keyword evidence="1" id="KW-0472">Membrane</keyword>
<gene>
    <name evidence="3" type="ORF">JF50_20965</name>
</gene>
<feature type="domain" description="MacB-like periplasmic core" evidence="2">
    <location>
        <begin position="72"/>
        <end position="208"/>
    </location>
</feature>
<dbReference type="AlphaFoldDB" id="A0A0C1MEX0"/>
<evidence type="ECO:0000313" key="4">
    <source>
        <dbReference type="Proteomes" id="UP000031327"/>
    </source>
</evidence>
<dbReference type="InterPro" id="IPR050250">
    <property type="entry name" value="Macrolide_Exporter_MacB"/>
</dbReference>
<evidence type="ECO:0000256" key="1">
    <source>
        <dbReference type="SAM" id="Phobius"/>
    </source>
</evidence>
<dbReference type="Pfam" id="PF12704">
    <property type="entry name" value="MacB_PCD"/>
    <property type="match status" value="2"/>
</dbReference>
<feature type="transmembrane region" description="Helical" evidence="1">
    <location>
        <begin position="432"/>
        <end position="456"/>
    </location>
</feature>
<dbReference type="GO" id="GO:0005886">
    <property type="term" value="C:plasma membrane"/>
    <property type="evidence" value="ECO:0007669"/>
    <property type="project" value="TreeGrafter"/>
</dbReference>
<evidence type="ECO:0000313" key="3">
    <source>
        <dbReference type="EMBL" id="KID55334.1"/>
    </source>
</evidence>
<sequence>MMWKENISAVVELLSKVRFTILFVGLLACALAGGAMVSVVAWHAYAPLPYANDDQLVWLRGSMVDQTGNRVMDNALSNVAAQYIADNDSALSLAAPVYYGDALHLDHAKQPKLNVTYTTPEFFTLFGQSLIQGRYFEGPKPDGTVRHEAVISECFAERYMPQILQDSDKSVHSLQLDQQTFHVVGVVACSKTEPQLYLPNRVSDVYVAFKHVIDGQAMAQEHISVRYNTFVVGRTVEQLNRPVVTADITGHLNAEFRAGLVAHGSTVNNQLHFNYIPLHQKLKGSLQESSTWLLLCAVAFLLITVINLLMFYLLDIKTQHAQLVLKATLGAPLATLRTAHYWQLGVMFSLAAICAILLAELGMFAIAQFGQKNIAHIDWLQLNTVHYLLVMGFSWILAWCFAVFGFRQLSFDSLYQSLQAAGKGQAKQLPHWLSVGVLVAQLCIGLIVLCIGIWSANYFGSKMRMSSGIEPQDTIFVVRHQMSWDRDEAAMAARKQMYLSNVQALSAHPKVSAVALTSLNPLDTSYLAQMSKSPDNDKQVTMHSQLVGEGYFSLLGLQFLAGQTFTQAETDTRQSVIINQAAAKLLGVNANEVGKLLYGRGEQPVKLLGIVEDIYSYAEGAPATVYYPHDFFEGNMVVKFMPNQSMSKYELTQVLQQHVNTQSIREVHDLALHLSNLNQSAVLSFYSGIGLSFLMIMQVLVGLYGLLANLAFIQQPVLLIKQQVGATRWQLILEQMRARLVHFLCALLIATCVTLGLASLLPMVTLALFYSYVFSAFIVFITLFTIDFYHLKGQLKKY</sequence>
<feature type="domain" description="MacB-like periplasmic core" evidence="2">
    <location>
        <begin position="465"/>
        <end position="644"/>
    </location>
</feature>
<protein>
    <recommendedName>
        <fullName evidence="2">MacB-like periplasmic core domain-containing protein</fullName>
    </recommendedName>
</protein>
<dbReference type="PANTHER" id="PTHR30572:SF4">
    <property type="entry name" value="ABC TRANSPORTER PERMEASE YTRF"/>
    <property type="match status" value="1"/>
</dbReference>
<dbReference type="GO" id="GO:0022857">
    <property type="term" value="F:transmembrane transporter activity"/>
    <property type="evidence" value="ECO:0007669"/>
    <property type="project" value="TreeGrafter"/>
</dbReference>
<feature type="transmembrane region" description="Helical" evidence="1">
    <location>
        <begin position="740"/>
        <end position="761"/>
    </location>
</feature>
<feature type="transmembrane region" description="Helical" evidence="1">
    <location>
        <begin position="292"/>
        <end position="314"/>
    </location>
</feature>
<dbReference type="InterPro" id="IPR025857">
    <property type="entry name" value="MacB_PCD"/>
</dbReference>
<dbReference type="PROSITE" id="PS51257">
    <property type="entry name" value="PROKAR_LIPOPROTEIN"/>
    <property type="match status" value="1"/>
</dbReference>
<comment type="caution">
    <text evidence="3">The sequence shown here is derived from an EMBL/GenBank/DDBJ whole genome shotgun (WGS) entry which is preliminary data.</text>
</comment>
<keyword evidence="1" id="KW-0812">Transmembrane</keyword>
<evidence type="ECO:0000259" key="2">
    <source>
        <dbReference type="Pfam" id="PF12704"/>
    </source>
</evidence>
<feature type="transmembrane region" description="Helical" evidence="1">
    <location>
        <begin position="21"/>
        <end position="45"/>
    </location>
</feature>
<dbReference type="Proteomes" id="UP000031327">
    <property type="component" value="Unassembled WGS sequence"/>
</dbReference>
<feature type="transmembrane region" description="Helical" evidence="1">
    <location>
        <begin position="348"/>
        <end position="367"/>
    </location>
</feature>
<reference evidence="3 4" key="1">
    <citation type="submission" date="2014-12" db="EMBL/GenBank/DDBJ databases">
        <title>Draft Genome Sequence of Pseudoalteromonas luteoviolacea HI1.</title>
        <authorList>
            <person name="Asahina A.Y."/>
            <person name="Hadfield M.G."/>
        </authorList>
    </citation>
    <scope>NUCLEOTIDE SEQUENCE [LARGE SCALE GENOMIC DNA]</scope>
    <source>
        <strain evidence="3 4">HI1</strain>
    </source>
</reference>
<dbReference type="PANTHER" id="PTHR30572">
    <property type="entry name" value="MEMBRANE COMPONENT OF TRANSPORTER-RELATED"/>
    <property type="match status" value="1"/>
</dbReference>
<feature type="transmembrane region" description="Helical" evidence="1">
    <location>
        <begin position="767"/>
        <end position="789"/>
    </location>
</feature>